<keyword evidence="2" id="KW-1185">Reference proteome</keyword>
<sequence>MLASELLDAFPPHLALSRFSRAETYWLWLSRPSRRLAIVVCLAKCRRGAACETKCSSGSKLEFLLDRARLRWPAGPTHYAKFGTTPDDCPRCLSIVSLFLARDLSRPHSRTRTARR</sequence>
<accession>A0A1Y2HHT1</accession>
<dbReference type="AlphaFoldDB" id="A0A1Y2HHT1"/>
<evidence type="ECO:0000313" key="1">
    <source>
        <dbReference type="EMBL" id="ORZ34160.1"/>
    </source>
</evidence>
<gene>
    <name evidence="1" type="ORF">BCR44DRAFT_1436685</name>
</gene>
<name>A0A1Y2HHT1_9FUNG</name>
<evidence type="ECO:0000313" key="2">
    <source>
        <dbReference type="Proteomes" id="UP000193411"/>
    </source>
</evidence>
<protein>
    <submittedName>
        <fullName evidence="1">Uncharacterized protein</fullName>
    </submittedName>
</protein>
<reference evidence="1 2" key="1">
    <citation type="submission" date="2016-07" db="EMBL/GenBank/DDBJ databases">
        <title>Pervasive Adenine N6-methylation of Active Genes in Fungi.</title>
        <authorList>
            <consortium name="DOE Joint Genome Institute"/>
            <person name="Mondo S.J."/>
            <person name="Dannebaum R.O."/>
            <person name="Kuo R.C."/>
            <person name="Labutti K."/>
            <person name="Haridas S."/>
            <person name="Kuo A."/>
            <person name="Salamov A."/>
            <person name="Ahrendt S.R."/>
            <person name="Lipzen A."/>
            <person name="Sullivan W."/>
            <person name="Andreopoulos W.B."/>
            <person name="Clum A."/>
            <person name="Lindquist E."/>
            <person name="Daum C."/>
            <person name="Ramamoorthy G.K."/>
            <person name="Gryganskyi A."/>
            <person name="Culley D."/>
            <person name="Magnuson J.K."/>
            <person name="James T.Y."/>
            <person name="O'Malley M.A."/>
            <person name="Stajich J.E."/>
            <person name="Spatafora J.W."/>
            <person name="Visel A."/>
            <person name="Grigoriev I.V."/>
        </authorList>
    </citation>
    <scope>NUCLEOTIDE SEQUENCE [LARGE SCALE GENOMIC DNA]</scope>
    <source>
        <strain evidence="1 2">PL171</strain>
    </source>
</reference>
<dbReference type="EMBL" id="MCFL01000030">
    <property type="protein sequence ID" value="ORZ34160.1"/>
    <property type="molecule type" value="Genomic_DNA"/>
</dbReference>
<organism evidence="1 2">
    <name type="scientific">Catenaria anguillulae PL171</name>
    <dbReference type="NCBI Taxonomy" id="765915"/>
    <lineage>
        <taxon>Eukaryota</taxon>
        <taxon>Fungi</taxon>
        <taxon>Fungi incertae sedis</taxon>
        <taxon>Blastocladiomycota</taxon>
        <taxon>Blastocladiomycetes</taxon>
        <taxon>Blastocladiales</taxon>
        <taxon>Catenariaceae</taxon>
        <taxon>Catenaria</taxon>
    </lineage>
</organism>
<comment type="caution">
    <text evidence="1">The sequence shown here is derived from an EMBL/GenBank/DDBJ whole genome shotgun (WGS) entry which is preliminary data.</text>
</comment>
<dbReference type="Proteomes" id="UP000193411">
    <property type="component" value="Unassembled WGS sequence"/>
</dbReference>
<proteinExistence type="predicted"/>